<dbReference type="Gene3D" id="1.20.210.10">
    <property type="entry name" value="Cytochrome c oxidase-like, subunit I domain"/>
    <property type="match status" value="1"/>
</dbReference>
<keyword evidence="1" id="KW-0812">Transmembrane</keyword>
<evidence type="ECO:0000313" key="2">
    <source>
        <dbReference type="EMBL" id="ADZ72605.1"/>
    </source>
</evidence>
<dbReference type="PATRIC" id="fig|991905.3.peg.4318"/>
<reference evidence="2 3" key="1">
    <citation type="journal article" date="2011" name="J. Bacteriol.">
        <title>Complete genome sequence of Polymorphum gilvum SL003B-26A1T, a crude oil-degrading bacterium from oil-polluted saline soil.</title>
        <authorList>
            <person name="Li S.G."/>
            <person name="Tang Y.Q."/>
            <person name="Nie Y."/>
            <person name="Cai M."/>
            <person name="Wu X.L."/>
        </authorList>
    </citation>
    <scope>NUCLEOTIDE SEQUENCE [LARGE SCALE GENOMIC DNA]</scope>
    <source>
        <strain evidence="3">LMG 25793 / CGMCC 1.9160 / SL003B-26A1</strain>
    </source>
</reference>
<accession>F2J6X2</accession>
<keyword evidence="3" id="KW-1185">Reference proteome</keyword>
<name>F2J6X2_POLGS</name>
<feature type="transmembrane region" description="Helical" evidence="1">
    <location>
        <begin position="71"/>
        <end position="90"/>
    </location>
</feature>
<keyword evidence="1" id="KW-0472">Membrane</keyword>
<feature type="transmembrane region" description="Helical" evidence="1">
    <location>
        <begin position="96"/>
        <end position="117"/>
    </location>
</feature>
<dbReference type="InterPro" id="IPR036927">
    <property type="entry name" value="Cyt_c_oxase-like_su1_sf"/>
</dbReference>
<dbReference type="SUPFAM" id="SSF81442">
    <property type="entry name" value="Cytochrome c oxidase subunit I-like"/>
    <property type="match status" value="1"/>
</dbReference>
<gene>
    <name evidence="2" type="ordered locus">SL003B_4188</name>
</gene>
<evidence type="ECO:0000313" key="3">
    <source>
        <dbReference type="Proteomes" id="UP000008130"/>
    </source>
</evidence>
<proteinExistence type="predicted"/>
<dbReference type="AlphaFoldDB" id="F2J6X2"/>
<dbReference type="HOGENOM" id="CLU_150673_0_0_5"/>
<keyword evidence="1" id="KW-1133">Transmembrane helix</keyword>
<dbReference type="KEGG" id="pgv:SL003B_4188"/>
<dbReference type="EMBL" id="CP002568">
    <property type="protein sequence ID" value="ADZ72605.1"/>
    <property type="molecule type" value="Genomic_DNA"/>
</dbReference>
<dbReference type="eggNOG" id="COG3278">
    <property type="taxonomic scope" value="Bacteria"/>
</dbReference>
<sequence length="126" mass="13503">MRGIAFWFFASSILYILAGMALGMHMSAAHEYTLAPAHAHLNLVGFVMMAIFGLFYHLVPQAGAGLLPRIHFALATLGLWLMVPGIVLVLKGGTDAFAALGSILTVAATLLFLWILLRSRRVPAAA</sequence>
<evidence type="ECO:0000256" key="1">
    <source>
        <dbReference type="SAM" id="Phobius"/>
    </source>
</evidence>
<dbReference type="RefSeq" id="WP_013654903.1">
    <property type="nucleotide sequence ID" value="NC_015259.1"/>
</dbReference>
<dbReference type="Proteomes" id="UP000008130">
    <property type="component" value="Chromosome"/>
</dbReference>
<organism evidence="2 3">
    <name type="scientific">Polymorphum gilvum (strain LMG 25793 / CGMCC 1.9160 / SL003B-26A1)</name>
    <dbReference type="NCBI Taxonomy" id="991905"/>
    <lineage>
        <taxon>Bacteria</taxon>
        <taxon>Pseudomonadati</taxon>
        <taxon>Pseudomonadota</taxon>
        <taxon>Alphaproteobacteria</taxon>
        <taxon>Rhodobacterales</taxon>
        <taxon>Paracoccaceae</taxon>
        <taxon>Polymorphum</taxon>
    </lineage>
</organism>
<protein>
    <submittedName>
        <fullName evidence="2">Conserved hypothetical signal peptide protein</fullName>
    </submittedName>
</protein>
<dbReference type="STRING" id="991905.SL003B_4188"/>
<dbReference type="OrthoDB" id="9808748at2"/>
<feature type="transmembrane region" description="Helical" evidence="1">
    <location>
        <begin position="39"/>
        <end position="59"/>
    </location>
</feature>